<dbReference type="EMBL" id="CACRXK020001651">
    <property type="protein sequence ID" value="CAB3990394.1"/>
    <property type="molecule type" value="Genomic_DNA"/>
</dbReference>
<sequence>MPAMDIYELKPQNSLKGTKKLSTTPNYDVKFEREIYLPNASYFSKNLPKMNEAQQSERNSDEKENIPKLIRNFLGYTTAHGFSRLEGSEGVFWKIFWALVCVGSFGMFTYQVRGLFLLYLSRPVTTSVRITFEKQVPFPAVTICNLNMLRTKEIPKELKEEMLNLVGVYNTSSASNSTKARKRRDIAGSNPPPTTTPTTKSLTTYSDAVGGTQNPPSPSPSSPKFGTFHTTKKPEDPAWYRTTSRPYTTWNPWQQTSYRPYSHRPSHGLPYNEYKDADREYLPTKDEINENVLFLERFTTAVTKVPIEILRPAGHQWEDLVTECTWRGYDCKN</sequence>
<dbReference type="OrthoDB" id="6238402at2759"/>
<dbReference type="PRINTS" id="PR01078">
    <property type="entry name" value="AMINACHANNEL"/>
</dbReference>
<feature type="transmembrane region" description="Helical" evidence="13">
    <location>
        <begin position="95"/>
        <end position="120"/>
    </location>
</feature>
<evidence type="ECO:0000256" key="12">
    <source>
        <dbReference type="SAM" id="MobiDB-lite"/>
    </source>
</evidence>
<dbReference type="PANTHER" id="PTHR11690">
    <property type="entry name" value="AMILORIDE-SENSITIVE SODIUM CHANNEL-RELATED"/>
    <property type="match status" value="1"/>
</dbReference>
<feature type="compositionally biased region" description="Polar residues" evidence="12">
    <location>
        <begin position="200"/>
        <end position="214"/>
    </location>
</feature>
<comment type="similarity">
    <text evidence="11">Belongs to the amiloride-sensitive sodium channel (TC 1.A.6) family.</text>
</comment>
<dbReference type="AlphaFoldDB" id="A0A6S7GA99"/>
<keyword evidence="6" id="KW-0915">Sodium</keyword>
<evidence type="ECO:0000313" key="15">
    <source>
        <dbReference type="Proteomes" id="UP001152795"/>
    </source>
</evidence>
<keyword evidence="8 13" id="KW-0472">Membrane</keyword>
<proteinExistence type="inferred from homology"/>
<feature type="non-terminal residue" evidence="14">
    <location>
        <position position="1"/>
    </location>
</feature>
<dbReference type="Proteomes" id="UP001152795">
    <property type="component" value="Unassembled WGS sequence"/>
</dbReference>
<keyword evidence="7 11" id="KW-0406">Ion transport</keyword>
<organism evidence="14 15">
    <name type="scientific">Paramuricea clavata</name>
    <name type="common">Red gorgonian</name>
    <name type="synonym">Violescent sea-whip</name>
    <dbReference type="NCBI Taxonomy" id="317549"/>
    <lineage>
        <taxon>Eukaryota</taxon>
        <taxon>Metazoa</taxon>
        <taxon>Cnidaria</taxon>
        <taxon>Anthozoa</taxon>
        <taxon>Octocorallia</taxon>
        <taxon>Malacalcyonacea</taxon>
        <taxon>Plexauridae</taxon>
        <taxon>Paramuricea</taxon>
    </lineage>
</organism>
<keyword evidence="9 11" id="KW-0739">Sodium transport</keyword>
<evidence type="ECO:0000256" key="7">
    <source>
        <dbReference type="ARBA" id="ARBA00023065"/>
    </source>
</evidence>
<protein>
    <submittedName>
        <fullName evidence="14">Degenerin deg-1-like</fullName>
    </submittedName>
</protein>
<evidence type="ECO:0000256" key="4">
    <source>
        <dbReference type="ARBA" id="ARBA00022692"/>
    </source>
</evidence>
<comment type="subcellular location">
    <subcellularLocation>
        <location evidence="1">Membrane</location>
        <topology evidence="1">Multi-pass membrane protein</topology>
    </subcellularLocation>
</comment>
<evidence type="ECO:0000256" key="10">
    <source>
        <dbReference type="ARBA" id="ARBA00023303"/>
    </source>
</evidence>
<evidence type="ECO:0000256" key="3">
    <source>
        <dbReference type="ARBA" id="ARBA00022461"/>
    </source>
</evidence>
<dbReference type="InterPro" id="IPR001873">
    <property type="entry name" value="ENaC"/>
</dbReference>
<dbReference type="Pfam" id="PF00858">
    <property type="entry name" value="ASC"/>
    <property type="match status" value="1"/>
</dbReference>
<evidence type="ECO:0000256" key="11">
    <source>
        <dbReference type="RuleBase" id="RU000679"/>
    </source>
</evidence>
<accession>A0A6S7GA99</accession>
<dbReference type="GO" id="GO:0015280">
    <property type="term" value="F:ligand-gated sodium channel activity"/>
    <property type="evidence" value="ECO:0007669"/>
    <property type="project" value="TreeGrafter"/>
</dbReference>
<feature type="region of interest" description="Disordered" evidence="12">
    <location>
        <begin position="174"/>
        <end position="241"/>
    </location>
</feature>
<keyword evidence="2 11" id="KW-0813">Transport</keyword>
<gene>
    <name evidence="14" type="ORF">PACLA_8A088158</name>
</gene>
<evidence type="ECO:0000256" key="9">
    <source>
        <dbReference type="ARBA" id="ARBA00023201"/>
    </source>
</evidence>
<name>A0A6S7GA99_PARCT</name>
<keyword evidence="5 13" id="KW-1133">Transmembrane helix</keyword>
<evidence type="ECO:0000256" key="5">
    <source>
        <dbReference type="ARBA" id="ARBA00022989"/>
    </source>
</evidence>
<reference evidence="14" key="1">
    <citation type="submission" date="2020-04" db="EMBL/GenBank/DDBJ databases">
        <authorList>
            <person name="Alioto T."/>
            <person name="Alioto T."/>
            <person name="Gomez Garrido J."/>
        </authorList>
    </citation>
    <scope>NUCLEOTIDE SEQUENCE</scope>
    <source>
        <strain evidence="14">A484AB</strain>
    </source>
</reference>
<keyword evidence="4 11" id="KW-0812">Transmembrane</keyword>
<comment type="caution">
    <text evidence="14">The sequence shown here is derived from an EMBL/GenBank/DDBJ whole genome shotgun (WGS) entry which is preliminary data.</text>
</comment>
<evidence type="ECO:0000256" key="8">
    <source>
        <dbReference type="ARBA" id="ARBA00023136"/>
    </source>
</evidence>
<keyword evidence="10 11" id="KW-0407">Ion channel</keyword>
<dbReference type="PANTHER" id="PTHR11690:SF248">
    <property type="entry name" value="PICKPOCKET 17, ISOFORM A"/>
    <property type="match status" value="1"/>
</dbReference>
<evidence type="ECO:0000256" key="2">
    <source>
        <dbReference type="ARBA" id="ARBA00022448"/>
    </source>
</evidence>
<keyword evidence="3 11" id="KW-0894">Sodium channel</keyword>
<evidence type="ECO:0000313" key="14">
    <source>
        <dbReference type="EMBL" id="CAB3990394.1"/>
    </source>
</evidence>
<evidence type="ECO:0000256" key="13">
    <source>
        <dbReference type="SAM" id="Phobius"/>
    </source>
</evidence>
<evidence type="ECO:0000256" key="1">
    <source>
        <dbReference type="ARBA" id="ARBA00004141"/>
    </source>
</evidence>
<evidence type="ECO:0000256" key="6">
    <source>
        <dbReference type="ARBA" id="ARBA00023053"/>
    </source>
</evidence>
<keyword evidence="15" id="KW-1185">Reference proteome</keyword>
<dbReference type="GO" id="GO:0005886">
    <property type="term" value="C:plasma membrane"/>
    <property type="evidence" value="ECO:0007669"/>
    <property type="project" value="TreeGrafter"/>
</dbReference>